<evidence type="ECO:0000256" key="7">
    <source>
        <dbReference type="ARBA" id="ARBA00023054"/>
    </source>
</evidence>
<dbReference type="GO" id="GO:0070652">
    <property type="term" value="C:HAUS complex"/>
    <property type="evidence" value="ECO:0007669"/>
    <property type="project" value="InterPro"/>
</dbReference>
<dbReference type="EMBL" id="VWZY01013672">
    <property type="protein sequence ID" value="NXI60764.1"/>
    <property type="molecule type" value="Genomic_DNA"/>
</dbReference>
<comment type="subcellular location">
    <subcellularLocation>
        <location evidence="1">Cytoplasm</location>
        <location evidence="1">Cytoskeleton</location>
        <location evidence="1">Spindle</location>
    </subcellularLocation>
</comment>
<organism evidence="10 11">
    <name type="scientific">Chloroceryle aenea</name>
    <name type="common">American pygmy kingfisher</name>
    <dbReference type="NCBI Taxonomy" id="176938"/>
    <lineage>
        <taxon>Eukaryota</taxon>
        <taxon>Metazoa</taxon>
        <taxon>Chordata</taxon>
        <taxon>Craniata</taxon>
        <taxon>Vertebrata</taxon>
        <taxon>Euteleostomi</taxon>
        <taxon>Archelosauria</taxon>
        <taxon>Archosauria</taxon>
        <taxon>Dinosauria</taxon>
        <taxon>Saurischia</taxon>
        <taxon>Theropoda</taxon>
        <taxon>Coelurosauria</taxon>
        <taxon>Aves</taxon>
        <taxon>Neognathae</taxon>
        <taxon>Neoaves</taxon>
        <taxon>Telluraves</taxon>
        <taxon>Coraciimorphae</taxon>
        <taxon>Coraciiformes</taxon>
        <taxon>Cerylidae</taxon>
        <taxon>Chloroceryle</taxon>
    </lineage>
</organism>
<dbReference type="PANTHER" id="PTHR31570:SF1">
    <property type="entry name" value="HAUS AUGMIN-LIKE COMPLEX SUBUNIT 1"/>
    <property type="match status" value="1"/>
</dbReference>
<dbReference type="PRINTS" id="PR02087">
    <property type="entry name" value="HAUSAUGMINL1"/>
</dbReference>
<evidence type="ECO:0000256" key="5">
    <source>
        <dbReference type="ARBA" id="ARBA00022701"/>
    </source>
</evidence>
<dbReference type="GO" id="GO:0005829">
    <property type="term" value="C:cytosol"/>
    <property type="evidence" value="ECO:0007669"/>
    <property type="project" value="TreeGrafter"/>
</dbReference>
<dbReference type="AlphaFoldDB" id="A0A7K9UIX4"/>
<dbReference type="GO" id="GO:0051301">
    <property type="term" value="P:cell division"/>
    <property type="evidence" value="ECO:0007669"/>
    <property type="project" value="UniProtKB-KW"/>
</dbReference>
<keyword evidence="6" id="KW-0498">Mitosis</keyword>
<evidence type="ECO:0000256" key="6">
    <source>
        <dbReference type="ARBA" id="ARBA00022776"/>
    </source>
</evidence>
<accession>A0A7K9UIX4</accession>
<keyword evidence="9" id="KW-0131">Cell cycle</keyword>
<keyword evidence="3" id="KW-0963">Cytoplasm</keyword>
<evidence type="ECO:0000313" key="11">
    <source>
        <dbReference type="Proteomes" id="UP000579406"/>
    </source>
</evidence>
<dbReference type="Pfam" id="PF25762">
    <property type="entry name" value="HAUS1"/>
    <property type="match status" value="1"/>
</dbReference>
<evidence type="ECO:0000256" key="2">
    <source>
        <dbReference type="ARBA" id="ARBA00005479"/>
    </source>
</evidence>
<evidence type="ECO:0000313" key="10">
    <source>
        <dbReference type="EMBL" id="NXI60764.1"/>
    </source>
</evidence>
<reference evidence="10 11" key="1">
    <citation type="submission" date="2019-09" db="EMBL/GenBank/DDBJ databases">
        <title>Bird 10,000 Genomes (B10K) Project - Family phase.</title>
        <authorList>
            <person name="Zhang G."/>
        </authorList>
    </citation>
    <scope>NUCLEOTIDE SEQUENCE [LARGE SCALE GENOMIC DNA]</scope>
    <source>
        <strain evidence="10">B10K-DU-001-61</strain>
        <tissue evidence="10">Muscle</tissue>
    </source>
</reference>
<dbReference type="InterPro" id="IPR026243">
    <property type="entry name" value="HAUS1"/>
</dbReference>
<gene>
    <name evidence="10" type="primary">Haus1</name>
    <name evidence="10" type="ORF">CHLAEN_R01169</name>
</gene>
<evidence type="ECO:0000256" key="9">
    <source>
        <dbReference type="ARBA" id="ARBA00023306"/>
    </source>
</evidence>
<keyword evidence="11" id="KW-1185">Reference proteome</keyword>
<dbReference type="GO" id="GO:0051225">
    <property type="term" value="P:spindle assembly"/>
    <property type="evidence" value="ECO:0007669"/>
    <property type="project" value="InterPro"/>
</dbReference>
<evidence type="ECO:0000256" key="1">
    <source>
        <dbReference type="ARBA" id="ARBA00004186"/>
    </source>
</evidence>
<comment type="caution">
    <text evidence="10">The sequence shown here is derived from an EMBL/GenBank/DDBJ whole genome shotgun (WGS) entry which is preliminary data.</text>
</comment>
<evidence type="ECO:0000256" key="4">
    <source>
        <dbReference type="ARBA" id="ARBA00022618"/>
    </source>
</evidence>
<evidence type="ECO:0000256" key="3">
    <source>
        <dbReference type="ARBA" id="ARBA00022490"/>
    </source>
</evidence>
<keyword evidence="5" id="KW-0493">Microtubule</keyword>
<keyword evidence="8" id="KW-0206">Cytoskeleton</keyword>
<feature type="non-terminal residue" evidence="10">
    <location>
        <position position="1"/>
    </location>
</feature>
<proteinExistence type="inferred from homology"/>
<dbReference type="GO" id="GO:0005874">
    <property type="term" value="C:microtubule"/>
    <property type="evidence" value="ECO:0007669"/>
    <property type="project" value="UniProtKB-KW"/>
</dbReference>
<protein>
    <submittedName>
        <fullName evidence="10">HAUS1 protein</fullName>
    </submittedName>
</protein>
<sequence>QVTSWLKTIYGNYPVPEFEVNAETVDVLYKLAEYSNARDRDMALLIEDMKQRAIEHEEKAEFLHDHLMKQLGPLPYSLSEEGTNCLDILVSSAMLLETNNTSLTSLFSAINDRNLELYEVESENRKKERELRRSMRKLTSVLLLETQLEEHLKKCEERLRIHKDICDIHSQNLTFLKRKSYEIKIRIEDAERTLCDRGFDQSLTHEALVKLSE</sequence>
<dbReference type="PANTHER" id="PTHR31570">
    <property type="entry name" value="HAUS AUGMIN-LIKE COMPLEX SUBUNIT 1"/>
    <property type="match status" value="1"/>
</dbReference>
<keyword evidence="7" id="KW-0175">Coiled coil</keyword>
<dbReference type="GO" id="GO:0007098">
    <property type="term" value="P:centrosome cycle"/>
    <property type="evidence" value="ECO:0007669"/>
    <property type="project" value="TreeGrafter"/>
</dbReference>
<name>A0A7K9UIX4_9AVES</name>
<feature type="non-terminal residue" evidence="10">
    <location>
        <position position="213"/>
    </location>
</feature>
<dbReference type="OrthoDB" id="5372507at2759"/>
<comment type="similarity">
    <text evidence="2">Belongs to the HAUS1 family.</text>
</comment>
<dbReference type="Proteomes" id="UP000579406">
    <property type="component" value="Unassembled WGS sequence"/>
</dbReference>
<evidence type="ECO:0000256" key="8">
    <source>
        <dbReference type="ARBA" id="ARBA00023212"/>
    </source>
</evidence>
<keyword evidence="4" id="KW-0132">Cell division</keyword>
<dbReference type="GO" id="GO:0005819">
    <property type="term" value="C:spindle"/>
    <property type="evidence" value="ECO:0007669"/>
    <property type="project" value="UniProtKB-SubCell"/>
</dbReference>